<evidence type="ECO:0000313" key="9">
    <source>
        <dbReference type="EMBL" id="OIW26942.1"/>
    </source>
</evidence>
<feature type="transmembrane region" description="Helical" evidence="7">
    <location>
        <begin position="437"/>
        <end position="457"/>
    </location>
</feature>
<reference evidence="9 10" key="1">
    <citation type="submission" date="2016-10" db="EMBL/GenBank/DDBJ databases">
        <title>Draft genome sequence of Coniochaeta ligniaria NRRL30616, a lignocellulolytic fungus for bioabatement of inhibitors in plant biomass hydrolysates.</title>
        <authorList>
            <consortium name="DOE Joint Genome Institute"/>
            <person name="Jimenez D.J."/>
            <person name="Hector R.E."/>
            <person name="Riley R."/>
            <person name="Sun H."/>
            <person name="Grigoriev I.V."/>
            <person name="Van Elsas J.D."/>
            <person name="Nichols N.N."/>
        </authorList>
    </citation>
    <scope>NUCLEOTIDE SEQUENCE [LARGE SCALE GENOMIC DNA]</scope>
    <source>
        <strain evidence="9 10">NRRL 30616</strain>
    </source>
</reference>
<feature type="transmembrane region" description="Helical" evidence="7">
    <location>
        <begin position="225"/>
        <end position="248"/>
    </location>
</feature>
<comment type="subcellular location">
    <subcellularLocation>
        <location evidence="1">Membrane</location>
        <topology evidence="1">Multi-pass membrane protein</topology>
    </subcellularLocation>
</comment>
<evidence type="ECO:0000259" key="8">
    <source>
        <dbReference type="PROSITE" id="PS50850"/>
    </source>
</evidence>
<dbReference type="InterPro" id="IPR020846">
    <property type="entry name" value="MFS_dom"/>
</dbReference>
<dbReference type="PANTHER" id="PTHR43791">
    <property type="entry name" value="PERMEASE-RELATED"/>
    <property type="match status" value="1"/>
</dbReference>
<evidence type="ECO:0000256" key="3">
    <source>
        <dbReference type="ARBA" id="ARBA00022692"/>
    </source>
</evidence>
<keyword evidence="5 7" id="KW-0472">Membrane</keyword>
<feature type="transmembrane region" description="Helical" evidence="7">
    <location>
        <begin position="402"/>
        <end position="425"/>
    </location>
</feature>
<dbReference type="PANTHER" id="PTHR43791:SF18">
    <property type="entry name" value="NICOTINIC ACID TRANSPORTER TNA1, PUTATIVE (AFU_ORTHOLOGUE AFUA_3G03820)-RELATED"/>
    <property type="match status" value="1"/>
</dbReference>
<keyword evidence="4 7" id="KW-1133">Transmembrane helix</keyword>
<dbReference type="SUPFAM" id="SSF103473">
    <property type="entry name" value="MFS general substrate transporter"/>
    <property type="match status" value="1"/>
</dbReference>
<evidence type="ECO:0000256" key="2">
    <source>
        <dbReference type="ARBA" id="ARBA00022448"/>
    </source>
</evidence>
<proteinExistence type="predicted"/>
<dbReference type="Gene3D" id="1.20.1250.20">
    <property type="entry name" value="MFS general substrate transporter like domains"/>
    <property type="match status" value="2"/>
</dbReference>
<organism evidence="9 10">
    <name type="scientific">Coniochaeta ligniaria NRRL 30616</name>
    <dbReference type="NCBI Taxonomy" id="1408157"/>
    <lineage>
        <taxon>Eukaryota</taxon>
        <taxon>Fungi</taxon>
        <taxon>Dikarya</taxon>
        <taxon>Ascomycota</taxon>
        <taxon>Pezizomycotina</taxon>
        <taxon>Sordariomycetes</taxon>
        <taxon>Sordariomycetidae</taxon>
        <taxon>Coniochaetales</taxon>
        <taxon>Coniochaetaceae</taxon>
        <taxon>Coniochaeta</taxon>
    </lineage>
</organism>
<feature type="transmembrane region" description="Helical" evidence="7">
    <location>
        <begin position="133"/>
        <end position="152"/>
    </location>
</feature>
<dbReference type="GO" id="GO:0022857">
    <property type="term" value="F:transmembrane transporter activity"/>
    <property type="evidence" value="ECO:0007669"/>
    <property type="project" value="InterPro"/>
</dbReference>
<name>A0A1J7IHL0_9PEZI</name>
<feature type="transmembrane region" description="Helical" evidence="7">
    <location>
        <begin position="341"/>
        <end position="360"/>
    </location>
</feature>
<feature type="transmembrane region" description="Helical" evidence="7">
    <location>
        <begin position="66"/>
        <end position="82"/>
    </location>
</feature>
<feature type="transmembrane region" description="Helical" evidence="7">
    <location>
        <begin position="372"/>
        <end position="396"/>
    </location>
</feature>
<feature type="transmembrane region" description="Helical" evidence="7">
    <location>
        <begin position="193"/>
        <end position="213"/>
    </location>
</feature>
<keyword evidence="3 7" id="KW-0812">Transmembrane</keyword>
<dbReference type="FunFam" id="1.20.1250.20:FF:000034">
    <property type="entry name" value="MFS general substrate transporter"/>
    <property type="match status" value="1"/>
</dbReference>
<dbReference type="Proteomes" id="UP000182658">
    <property type="component" value="Unassembled WGS sequence"/>
</dbReference>
<dbReference type="OrthoDB" id="2962993at2759"/>
<dbReference type="AlphaFoldDB" id="A0A1J7IHL0"/>
<evidence type="ECO:0000256" key="7">
    <source>
        <dbReference type="SAM" id="Phobius"/>
    </source>
</evidence>
<dbReference type="InParanoid" id="A0A1J7IHL0"/>
<dbReference type="FunFam" id="1.20.1250.20:FF:000068">
    <property type="entry name" value="MFS general substrate transporter"/>
    <property type="match status" value="1"/>
</dbReference>
<keyword evidence="10" id="KW-1185">Reference proteome</keyword>
<evidence type="ECO:0000256" key="5">
    <source>
        <dbReference type="ARBA" id="ARBA00023136"/>
    </source>
</evidence>
<feature type="region of interest" description="Disordered" evidence="6">
    <location>
        <begin position="1"/>
        <end position="29"/>
    </location>
</feature>
<evidence type="ECO:0000256" key="4">
    <source>
        <dbReference type="ARBA" id="ARBA00022989"/>
    </source>
</evidence>
<accession>A0A1J7IHL0</accession>
<sequence length="528" mass="58803">MESPEKASFAEKEVAGDRHRPDADRRSSRVGEIERIDAIALAPETTMESFAHLDEKKILRKMDMRLIPMLALLYLLSFLDRGNIGNAKIEGLQEDLGMTADQYNWCLTVFFFTYAAFEVPSNLLLKKLRPSRWLPLIMVAWGTVMTLMGIVQSYHGLLVARLFLGITEAGLFPGVAYYLTMWYCRHEIQLRQALFFSAASIAGAFSGLLAFGISKMDGVGGYEGWRWIFILEGIVTVLVALLAFFVLFDFPETASFLTEEERAFVVFRLKYQGQARGKTGGRRVAQAEEFKWKYVWQAFTDWQIWVNLFVYWGIVCPLYGISLFLPTIIRTLGYTSSTAQLMTVPIYITAAILAVVFAYISDKVGKRSPFIVGFLLMMLVGYTMYVPPSAPALAIATDNPKVVYAGVFIAACGIYPAFPGIIAWLSNNLAGSTKRAAGMAMQIGIGNLGGAMASNFYRAKDSPRYTLGHALELGFISVGIIATGIQVAGYHRINKNRERKMAEGGESLHTAEEMSGQGDKSITFRYMY</sequence>
<evidence type="ECO:0000313" key="10">
    <source>
        <dbReference type="Proteomes" id="UP000182658"/>
    </source>
</evidence>
<feature type="transmembrane region" description="Helical" evidence="7">
    <location>
        <begin position="158"/>
        <end position="181"/>
    </location>
</feature>
<dbReference type="CDD" id="cd17327">
    <property type="entry name" value="MFS_FEN2_like"/>
    <property type="match status" value="1"/>
</dbReference>
<dbReference type="InterPro" id="IPR011701">
    <property type="entry name" value="MFS"/>
</dbReference>
<protein>
    <submittedName>
        <fullName evidence="9">MFS general substrate transporter</fullName>
    </submittedName>
</protein>
<dbReference type="PROSITE" id="PS50850">
    <property type="entry name" value="MFS"/>
    <property type="match status" value="1"/>
</dbReference>
<dbReference type="GO" id="GO:0016020">
    <property type="term" value="C:membrane"/>
    <property type="evidence" value="ECO:0007669"/>
    <property type="project" value="UniProtKB-SubCell"/>
</dbReference>
<evidence type="ECO:0000256" key="6">
    <source>
        <dbReference type="SAM" id="MobiDB-lite"/>
    </source>
</evidence>
<evidence type="ECO:0000256" key="1">
    <source>
        <dbReference type="ARBA" id="ARBA00004141"/>
    </source>
</evidence>
<dbReference type="EMBL" id="KV875100">
    <property type="protein sequence ID" value="OIW26942.1"/>
    <property type="molecule type" value="Genomic_DNA"/>
</dbReference>
<feature type="transmembrane region" description="Helical" evidence="7">
    <location>
        <begin position="309"/>
        <end position="329"/>
    </location>
</feature>
<keyword evidence="2" id="KW-0813">Transport</keyword>
<dbReference type="InterPro" id="IPR036259">
    <property type="entry name" value="MFS_trans_sf"/>
</dbReference>
<feature type="domain" description="Major facilitator superfamily (MFS) profile" evidence="8">
    <location>
        <begin position="66"/>
        <end position="497"/>
    </location>
</feature>
<dbReference type="Pfam" id="PF07690">
    <property type="entry name" value="MFS_1"/>
    <property type="match status" value="1"/>
</dbReference>
<feature type="transmembrane region" description="Helical" evidence="7">
    <location>
        <begin position="102"/>
        <end position="121"/>
    </location>
</feature>
<feature type="transmembrane region" description="Helical" evidence="7">
    <location>
        <begin position="469"/>
        <end position="490"/>
    </location>
</feature>
<gene>
    <name evidence="9" type="ORF">CONLIGDRAFT_672396</name>
</gene>